<proteinExistence type="predicted"/>
<dbReference type="EMBL" id="JAEHTE010000002">
    <property type="protein sequence ID" value="MBI6883270.1"/>
    <property type="molecule type" value="Genomic_DNA"/>
</dbReference>
<dbReference type="AlphaFoldDB" id="A0A8I1JKB1"/>
<evidence type="ECO:0000313" key="2">
    <source>
        <dbReference type="EMBL" id="MBI6883270.1"/>
    </source>
</evidence>
<keyword evidence="1" id="KW-0812">Transmembrane</keyword>
<organism evidence="2 3">
    <name type="scientific">Pseudomonas putida</name>
    <name type="common">Arthrobacter siderocapsulatus</name>
    <dbReference type="NCBI Taxonomy" id="303"/>
    <lineage>
        <taxon>Bacteria</taxon>
        <taxon>Pseudomonadati</taxon>
        <taxon>Pseudomonadota</taxon>
        <taxon>Gammaproteobacteria</taxon>
        <taxon>Pseudomonadales</taxon>
        <taxon>Pseudomonadaceae</taxon>
        <taxon>Pseudomonas</taxon>
    </lineage>
</organism>
<feature type="transmembrane region" description="Helical" evidence="1">
    <location>
        <begin position="111"/>
        <end position="128"/>
    </location>
</feature>
<comment type="caution">
    <text evidence="2">The sequence shown here is derived from an EMBL/GenBank/DDBJ whole genome shotgun (WGS) entry which is preliminary data.</text>
</comment>
<dbReference type="RefSeq" id="WP_198746882.1">
    <property type="nucleotide sequence ID" value="NZ_JAEHTE010000002.1"/>
</dbReference>
<accession>A0A8I1JKB1</accession>
<keyword evidence="1" id="KW-0472">Membrane</keyword>
<feature type="transmembrane region" description="Helical" evidence="1">
    <location>
        <begin position="41"/>
        <end position="63"/>
    </location>
</feature>
<evidence type="ECO:0000256" key="1">
    <source>
        <dbReference type="SAM" id="Phobius"/>
    </source>
</evidence>
<reference evidence="2" key="1">
    <citation type="submission" date="2020-12" db="EMBL/GenBank/DDBJ databases">
        <title>Enhanced detection system for hospital associated transmission using whole genome sequencing surveillance.</title>
        <authorList>
            <person name="Harrison L.H."/>
            <person name="Van Tyne D."/>
            <person name="Marsh J.W."/>
            <person name="Griffith M.P."/>
            <person name="Snyder D.J."/>
            <person name="Cooper V.S."/>
            <person name="Mustapha M."/>
        </authorList>
    </citation>
    <scope>NUCLEOTIDE SEQUENCE</scope>
    <source>
        <strain evidence="2">PSB00042</strain>
    </source>
</reference>
<dbReference type="Proteomes" id="UP000637061">
    <property type="component" value="Unassembled WGS sequence"/>
</dbReference>
<gene>
    <name evidence="2" type="ORF">JEU22_05035</name>
</gene>
<sequence>MSVAGITALMLLFLAYPEKTESLRSIALSGFMFFFNKSASVMSGLFGWIHYSVFILIFMAYILNGCIWRKLKSIPEEEELARKIGWLMDKTGLAAQVSLVIAMYSQPFSHFVYYFVAFFIVVIKLEAYDKKSYDLHCKVQPL</sequence>
<keyword evidence="1" id="KW-1133">Transmembrane helix</keyword>
<protein>
    <submittedName>
        <fullName evidence="2">Uncharacterized protein</fullName>
    </submittedName>
</protein>
<evidence type="ECO:0000313" key="3">
    <source>
        <dbReference type="Proteomes" id="UP000637061"/>
    </source>
</evidence>
<name>A0A8I1JKB1_PSEPU</name>